<comment type="caution">
    <text evidence="1">The sequence shown here is derived from an EMBL/GenBank/DDBJ whole genome shotgun (WGS) entry which is preliminary data.</text>
</comment>
<dbReference type="EMBL" id="JACHMU010000001">
    <property type="protein sequence ID" value="MBB5744194.1"/>
    <property type="molecule type" value="Genomic_DNA"/>
</dbReference>
<organism evidence="1 2">
    <name type="scientific">Microbacterium ginsengiterrae</name>
    <dbReference type="NCBI Taxonomy" id="546115"/>
    <lineage>
        <taxon>Bacteria</taxon>
        <taxon>Bacillati</taxon>
        <taxon>Actinomycetota</taxon>
        <taxon>Actinomycetes</taxon>
        <taxon>Micrococcales</taxon>
        <taxon>Microbacteriaceae</taxon>
        <taxon>Microbacterium</taxon>
    </lineage>
</organism>
<evidence type="ECO:0000313" key="2">
    <source>
        <dbReference type="Proteomes" id="UP000517712"/>
    </source>
</evidence>
<sequence>MPAIQKPIQGAERVARFLMGLLRRVDAGEVILRLEDVNGFPSVHYRDRARASLGVLTVVVAGGVIVEMDNLLNPDKPRHLGAVGDQDALLRAGSDAAVSPE</sequence>
<dbReference type="AlphaFoldDB" id="A0A7W9FEC8"/>
<keyword evidence="2" id="KW-1185">Reference proteome</keyword>
<dbReference type="Proteomes" id="UP000517712">
    <property type="component" value="Unassembled WGS sequence"/>
</dbReference>
<accession>A0A7W9FEC8</accession>
<protein>
    <submittedName>
        <fullName evidence="1">Uncharacterized protein</fullName>
    </submittedName>
</protein>
<reference evidence="1 2" key="1">
    <citation type="submission" date="2020-08" db="EMBL/GenBank/DDBJ databases">
        <title>Sequencing the genomes of 1000 actinobacteria strains.</title>
        <authorList>
            <person name="Klenk H.-P."/>
        </authorList>
    </citation>
    <scope>NUCLEOTIDE SEQUENCE [LARGE SCALE GENOMIC DNA]</scope>
    <source>
        <strain evidence="1 2">DSM 24823</strain>
    </source>
</reference>
<gene>
    <name evidence="1" type="ORF">HD600_002691</name>
</gene>
<evidence type="ECO:0000313" key="1">
    <source>
        <dbReference type="EMBL" id="MBB5744194.1"/>
    </source>
</evidence>
<proteinExistence type="predicted"/>
<dbReference type="RefSeq" id="WP_184284269.1">
    <property type="nucleotide sequence ID" value="NZ_BAAAPG010000001.1"/>
</dbReference>
<name>A0A7W9FEC8_9MICO</name>